<organism evidence="1">
    <name type="scientific">marine sediment metagenome</name>
    <dbReference type="NCBI Taxonomy" id="412755"/>
    <lineage>
        <taxon>unclassified sequences</taxon>
        <taxon>metagenomes</taxon>
        <taxon>ecological metagenomes</taxon>
    </lineage>
</organism>
<evidence type="ECO:0000313" key="1">
    <source>
        <dbReference type="EMBL" id="GAF67645.1"/>
    </source>
</evidence>
<comment type="caution">
    <text evidence="1">The sequence shown here is derived from an EMBL/GenBank/DDBJ whole genome shotgun (WGS) entry which is preliminary data.</text>
</comment>
<feature type="non-terminal residue" evidence="1">
    <location>
        <position position="1"/>
    </location>
</feature>
<sequence length="82" mass="9993">EWISHLFSPMKKRLNEWTTNKKILKEKTILDIENATEDLEKLKNFYFNSKTFNQSLENIKNLTIDLKKETEKEFEELEKKTR</sequence>
<protein>
    <submittedName>
        <fullName evidence="1">Uncharacterized protein</fullName>
    </submittedName>
</protein>
<proteinExistence type="predicted"/>
<dbReference type="EMBL" id="BARS01007601">
    <property type="protein sequence ID" value="GAF67645.1"/>
    <property type="molecule type" value="Genomic_DNA"/>
</dbReference>
<gene>
    <name evidence="1" type="ORF">S01H1_14601</name>
</gene>
<accession>X0SV13</accession>
<name>X0SV13_9ZZZZ</name>
<dbReference type="AlphaFoldDB" id="X0SV13"/>
<reference evidence="1" key="1">
    <citation type="journal article" date="2014" name="Front. Microbiol.">
        <title>High frequency of phylogenetically diverse reductive dehalogenase-homologous genes in deep subseafloor sedimentary metagenomes.</title>
        <authorList>
            <person name="Kawai M."/>
            <person name="Futagami T."/>
            <person name="Toyoda A."/>
            <person name="Takaki Y."/>
            <person name="Nishi S."/>
            <person name="Hori S."/>
            <person name="Arai W."/>
            <person name="Tsubouchi T."/>
            <person name="Morono Y."/>
            <person name="Uchiyama I."/>
            <person name="Ito T."/>
            <person name="Fujiyama A."/>
            <person name="Inagaki F."/>
            <person name="Takami H."/>
        </authorList>
    </citation>
    <scope>NUCLEOTIDE SEQUENCE</scope>
    <source>
        <strain evidence="1">Expedition CK06-06</strain>
    </source>
</reference>